<keyword evidence="2" id="KW-1185">Reference proteome</keyword>
<protein>
    <recommendedName>
        <fullName evidence="3">Addiction module component</fullName>
    </recommendedName>
</protein>
<accession>A0A2W1JQ92</accession>
<name>A0A2W1JQ92_9CYAN</name>
<evidence type="ECO:0000313" key="1">
    <source>
        <dbReference type="EMBL" id="PZD75510.1"/>
    </source>
</evidence>
<sequence length="77" mass="8743">MTLQELQQAVYQLSSEEQFVLLESLVQALKAKRQDPVDRQALVSQLRGCLKQPGQPAPSDADLESMREERLVEKYLA</sequence>
<proteinExistence type="predicted"/>
<dbReference type="RefSeq" id="WP_110984275.1">
    <property type="nucleotide sequence ID" value="NZ_CAWNWM010000001.1"/>
</dbReference>
<dbReference type="Proteomes" id="UP000248857">
    <property type="component" value="Unassembled WGS sequence"/>
</dbReference>
<evidence type="ECO:0000313" key="2">
    <source>
        <dbReference type="Proteomes" id="UP000248857"/>
    </source>
</evidence>
<dbReference type="EMBL" id="PQWO01000001">
    <property type="protein sequence ID" value="PZD75510.1"/>
    <property type="molecule type" value="Genomic_DNA"/>
</dbReference>
<comment type="caution">
    <text evidence="1">The sequence shown here is derived from an EMBL/GenBank/DDBJ whole genome shotgun (WGS) entry which is preliminary data.</text>
</comment>
<evidence type="ECO:0008006" key="3">
    <source>
        <dbReference type="Google" id="ProtNLM"/>
    </source>
</evidence>
<organism evidence="1 2">
    <name type="scientific">Acaryochloris thomasi RCC1774</name>
    <dbReference type="NCBI Taxonomy" id="1764569"/>
    <lineage>
        <taxon>Bacteria</taxon>
        <taxon>Bacillati</taxon>
        <taxon>Cyanobacteriota</taxon>
        <taxon>Cyanophyceae</taxon>
        <taxon>Acaryochloridales</taxon>
        <taxon>Acaryochloridaceae</taxon>
        <taxon>Acaryochloris</taxon>
        <taxon>Acaryochloris thomasi</taxon>
    </lineage>
</organism>
<reference evidence="1 2" key="1">
    <citation type="journal article" date="2018" name="Sci. Rep.">
        <title>A novel species of the marine cyanobacterium Acaryochloris with a unique pigment content and lifestyle.</title>
        <authorList>
            <person name="Partensky F."/>
            <person name="Six C."/>
            <person name="Ratin M."/>
            <person name="Garczarek L."/>
            <person name="Vaulot D."/>
            <person name="Probert I."/>
            <person name="Calteau A."/>
            <person name="Gourvil P."/>
            <person name="Marie D."/>
            <person name="Grebert T."/>
            <person name="Bouchier C."/>
            <person name="Le Panse S."/>
            <person name="Gachenot M."/>
            <person name="Rodriguez F."/>
            <person name="Garrido J.L."/>
        </authorList>
    </citation>
    <scope>NUCLEOTIDE SEQUENCE [LARGE SCALE GENOMIC DNA]</scope>
    <source>
        <strain evidence="1 2">RCC1774</strain>
    </source>
</reference>
<dbReference type="OrthoDB" id="573996at2"/>
<gene>
    <name evidence="1" type="ORF">C1752_00292</name>
</gene>
<dbReference type="AlphaFoldDB" id="A0A2W1JQ92"/>